<proteinExistence type="predicted"/>
<keyword evidence="3" id="KW-1185">Reference proteome</keyword>
<protein>
    <submittedName>
        <fullName evidence="2">Uncharacterized protein</fullName>
    </submittedName>
</protein>
<gene>
    <name evidence="2" type="ORF">GWI33_017992</name>
</gene>
<reference evidence="2" key="1">
    <citation type="submission" date="2020-08" db="EMBL/GenBank/DDBJ databases">
        <title>Genome sequencing and assembly of the red palm weevil Rhynchophorus ferrugineus.</title>
        <authorList>
            <person name="Dias G.B."/>
            <person name="Bergman C.M."/>
            <person name="Manee M."/>
        </authorList>
    </citation>
    <scope>NUCLEOTIDE SEQUENCE</scope>
    <source>
        <strain evidence="2">AA-2017</strain>
        <tissue evidence="2">Whole larva</tissue>
    </source>
</reference>
<evidence type="ECO:0000256" key="1">
    <source>
        <dbReference type="SAM" id="MobiDB-lite"/>
    </source>
</evidence>
<dbReference type="AlphaFoldDB" id="A0A834I855"/>
<sequence>MDVNCRSKTVEISGSCYEIGYNGVGSFVEDDSERFRSVSTRISPDPAVTENSALSHKIEHGSKTPRQ</sequence>
<feature type="compositionally biased region" description="Basic and acidic residues" evidence="1">
    <location>
        <begin position="56"/>
        <end position="67"/>
    </location>
</feature>
<dbReference type="Proteomes" id="UP000625711">
    <property type="component" value="Unassembled WGS sequence"/>
</dbReference>
<comment type="caution">
    <text evidence="2">The sequence shown here is derived from an EMBL/GenBank/DDBJ whole genome shotgun (WGS) entry which is preliminary data.</text>
</comment>
<dbReference type="EMBL" id="JAACXV010014289">
    <property type="protein sequence ID" value="KAF7268932.1"/>
    <property type="molecule type" value="Genomic_DNA"/>
</dbReference>
<name>A0A834I855_RHYFE</name>
<evidence type="ECO:0000313" key="2">
    <source>
        <dbReference type="EMBL" id="KAF7268932.1"/>
    </source>
</evidence>
<organism evidence="2 3">
    <name type="scientific">Rhynchophorus ferrugineus</name>
    <name type="common">Red palm weevil</name>
    <name type="synonym">Curculio ferrugineus</name>
    <dbReference type="NCBI Taxonomy" id="354439"/>
    <lineage>
        <taxon>Eukaryota</taxon>
        <taxon>Metazoa</taxon>
        <taxon>Ecdysozoa</taxon>
        <taxon>Arthropoda</taxon>
        <taxon>Hexapoda</taxon>
        <taxon>Insecta</taxon>
        <taxon>Pterygota</taxon>
        <taxon>Neoptera</taxon>
        <taxon>Endopterygota</taxon>
        <taxon>Coleoptera</taxon>
        <taxon>Polyphaga</taxon>
        <taxon>Cucujiformia</taxon>
        <taxon>Curculionidae</taxon>
        <taxon>Dryophthorinae</taxon>
        <taxon>Rhynchophorus</taxon>
    </lineage>
</organism>
<evidence type="ECO:0000313" key="3">
    <source>
        <dbReference type="Proteomes" id="UP000625711"/>
    </source>
</evidence>
<feature type="region of interest" description="Disordered" evidence="1">
    <location>
        <begin position="43"/>
        <end position="67"/>
    </location>
</feature>
<accession>A0A834I855</accession>